<dbReference type="RefSeq" id="WP_147076241.1">
    <property type="nucleotide sequence ID" value="NZ_BJZT01000004.1"/>
</dbReference>
<dbReference type="OrthoDB" id="797232at2"/>
<dbReference type="AlphaFoldDB" id="A0A512IJQ1"/>
<dbReference type="Proteomes" id="UP000321258">
    <property type="component" value="Unassembled WGS sequence"/>
</dbReference>
<feature type="transmembrane region" description="Helical" evidence="1">
    <location>
        <begin position="188"/>
        <end position="209"/>
    </location>
</feature>
<evidence type="ECO:0000256" key="1">
    <source>
        <dbReference type="SAM" id="Phobius"/>
    </source>
</evidence>
<keyword evidence="1" id="KW-0812">Transmembrane</keyword>
<dbReference type="Pfam" id="PF14023">
    <property type="entry name" value="Bestrophin-like"/>
    <property type="match status" value="1"/>
</dbReference>
<feature type="transmembrane region" description="Helical" evidence="1">
    <location>
        <begin position="12"/>
        <end position="33"/>
    </location>
</feature>
<proteinExistence type="predicted"/>
<accession>A0A512IJQ1</accession>
<evidence type="ECO:0000313" key="3">
    <source>
        <dbReference type="Proteomes" id="UP000321258"/>
    </source>
</evidence>
<name>A0A512IJQ1_9HYPH</name>
<dbReference type="EMBL" id="BJZT01000004">
    <property type="protein sequence ID" value="GEO97943.1"/>
    <property type="molecule type" value="Genomic_DNA"/>
</dbReference>
<dbReference type="InterPro" id="IPR025333">
    <property type="entry name" value="DUF4239"/>
</dbReference>
<comment type="caution">
    <text evidence="2">The sequence shown here is derived from an EMBL/GenBank/DDBJ whole genome shotgun (WGS) entry which is preliminary data.</text>
</comment>
<keyword evidence="3" id="KW-1185">Reference proteome</keyword>
<gene>
    <name evidence="2" type="ORF">MHA02_03310</name>
</gene>
<sequence length="264" mass="28209">MLLSLLAPQPIWISGTILVGLMTLLAMIAPIIVRRRVGLEGLRANNEVAGFKFATVGVLYAVLLAFAVIIAWEKFSEAESAAAKEAGAVATLYRLSLGIEGEPGAALRSALTRYAGTVMAEDWPAMERGRGSLAVTRALDEAYAALLTFRPSDGRGNAVMAEALDQLDNVTQARRLRLVLAPGVVPRVLWFILSSGAILTLVFTLFFGTQNLRAQSLMTGILAFLIFSGLLVITAIDRPFAGAVKVEPHALATVLDDFAGAERR</sequence>
<evidence type="ECO:0000313" key="2">
    <source>
        <dbReference type="EMBL" id="GEO97943.1"/>
    </source>
</evidence>
<keyword evidence="1" id="KW-0472">Membrane</keyword>
<evidence type="ECO:0008006" key="4">
    <source>
        <dbReference type="Google" id="ProtNLM"/>
    </source>
</evidence>
<feature type="transmembrane region" description="Helical" evidence="1">
    <location>
        <begin position="216"/>
        <end position="236"/>
    </location>
</feature>
<feature type="transmembrane region" description="Helical" evidence="1">
    <location>
        <begin position="53"/>
        <end position="72"/>
    </location>
</feature>
<organism evidence="2 3">
    <name type="scientific">Methylobacterium haplocladii</name>
    <dbReference type="NCBI Taxonomy" id="1176176"/>
    <lineage>
        <taxon>Bacteria</taxon>
        <taxon>Pseudomonadati</taxon>
        <taxon>Pseudomonadota</taxon>
        <taxon>Alphaproteobacteria</taxon>
        <taxon>Hyphomicrobiales</taxon>
        <taxon>Methylobacteriaceae</taxon>
        <taxon>Methylobacterium</taxon>
    </lineage>
</organism>
<reference evidence="2 3" key="1">
    <citation type="submission" date="2019-07" db="EMBL/GenBank/DDBJ databases">
        <title>Whole genome shotgun sequence of Methylobacterium haplocladii NBRC 107714.</title>
        <authorList>
            <person name="Hosoyama A."/>
            <person name="Uohara A."/>
            <person name="Ohji S."/>
            <person name="Ichikawa N."/>
        </authorList>
    </citation>
    <scope>NUCLEOTIDE SEQUENCE [LARGE SCALE GENOMIC DNA]</scope>
    <source>
        <strain evidence="2 3">NBRC 107714</strain>
    </source>
</reference>
<keyword evidence="1" id="KW-1133">Transmembrane helix</keyword>
<protein>
    <recommendedName>
        <fullName evidence="4">DUF4239 domain-containing protein</fullName>
    </recommendedName>
</protein>